<dbReference type="Proteomes" id="UP000260367">
    <property type="component" value="Segment"/>
</dbReference>
<evidence type="ECO:0000313" key="2">
    <source>
        <dbReference type="Proteomes" id="UP000260367"/>
    </source>
</evidence>
<proteinExistence type="predicted"/>
<sequence>MYSRAAAGYNRSMNTIKHADILDFINSVEHVAHNCTTEEFEELDSTSLILDVISVVMDNADEWVSHLELAITKNGYELRYEPAESVIGMDMDHIVLDLINRGLEVLTEDLKED</sequence>
<dbReference type="RefSeq" id="YP_009806815.1">
    <property type="nucleotide sequence ID" value="NC_048017.1"/>
</dbReference>
<name>A0A345KWC9_9CAUD</name>
<keyword evidence="2" id="KW-1185">Reference proteome</keyword>
<accession>A0A345KWC9</accession>
<dbReference type="KEGG" id="vg:54997685"/>
<organism evidence="1 2">
    <name type="scientific">Microbacterium phage Eden</name>
    <dbReference type="NCBI Taxonomy" id="2250289"/>
    <lineage>
        <taxon>Viruses</taxon>
        <taxon>Duplodnaviria</taxon>
        <taxon>Heunggongvirae</taxon>
        <taxon>Uroviricota</taxon>
        <taxon>Caudoviricetes</taxon>
        <taxon>Edenvirus</taxon>
        <taxon>Edenvirus eden</taxon>
    </lineage>
</organism>
<protein>
    <submittedName>
        <fullName evidence="1">Uncharacterized protein</fullName>
    </submittedName>
</protein>
<evidence type="ECO:0000313" key="1">
    <source>
        <dbReference type="EMBL" id="AXH47331.2"/>
    </source>
</evidence>
<dbReference type="EMBL" id="MH509447">
    <property type="protein sequence ID" value="AXH47331.2"/>
    <property type="molecule type" value="Genomic_DNA"/>
</dbReference>
<reference evidence="2" key="1">
    <citation type="submission" date="2018-06" db="EMBL/GenBank/DDBJ databases">
        <authorList>
            <person name="Zhirakovskaya E."/>
        </authorList>
    </citation>
    <scope>NUCLEOTIDE SEQUENCE [LARGE SCALE GENOMIC DNA]</scope>
</reference>
<gene>
    <name evidence="1" type="primary">36</name>
    <name evidence="1" type="ORF">SEA_EDEN_36</name>
</gene>
<dbReference type="GeneID" id="54997685"/>